<dbReference type="AlphaFoldDB" id="A0AAD4NF03"/>
<gene>
    <name evidence="9" type="ORF">DdX_01181</name>
</gene>
<comment type="function">
    <text evidence="1">Required for biogenesis of the 60S ribosomal subunit.</text>
</comment>
<keyword evidence="6" id="KW-0539">Nucleus</keyword>
<evidence type="ECO:0000313" key="10">
    <source>
        <dbReference type="Proteomes" id="UP001201812"/>
    </source>
</evidence>
<feature type="compositionally biased region" description="Basic and acidic residues" evidence="7">
    <location>
        <begin position="297"/>
        <end position="311"/>
    </location>
</feature>
<comment type="caution">
    <text evidence="9">The sequence shown here is derived from an EMBL/GenBank/DDBJ whole genome shotgun (WGS) entry which is preliminary data.</text>
</comment>
<comment type="subcellular location">
    <subcellularLocation>
        <location evidence="2">Nucleus</location>
        <location evidence="2">Nucleolus</location>
    </subcellularLocation>
</comment>
<keyword evidence="10" id="KW-1185">Reference proteome</keyword>
<dbReference type="InterPro" id="IPR007109">
    <property type="entry name" value="Brix"/>
</dbReference>
<dbReference type="GO" id="GO:0006364">
    <property type="term" value="P:rRNA processing"/>
    <property type="evidence" value="ECO:0007669"/>
    <property type="project" value="InterPro"/>
</dbReference>
<dbReference type="PROSITE" id="PS50833">
    <property type="entry name" value="BRIX"/>
    <property type="match status" value="1"/>
</dbReference>
<dbReference type="GO" id="GO:0005730">
    <property type="term" value="C:nucleolus"/>
    <property type="evidence" value="ECO:0007669"/>
    <property type="project" value="UniProtKB-SubCell"/>
</dbReference>
<dbReference type="FunFam" id="3.40.50.10480:FF:000009">
    <property type="entry name" value="Ribosome biogenesis protein, putative"/>
    <property type="match status" value="1"/>
</dbReference>
<evidence type="ECO:0000256" key="5">
    <source>
        <dbReference type="ARBA" id="ARBA00022517"/>
    </source>
</evidence>
<protein>
    <recommendedName>
        <fullName evidence="4">Ribosome biogenesis protein BRX1 homolog</fullName>
    </recommendedName>
</protein>
<dbReference type="Proteomes" id="UP001201812">
    <property type="component" value="Unassembled WGS sequence"/>
</dbReference>
<feature type="domain" description="Brix" evidence="8">
    <location>
        <begin position="14"/>
        <end position="204"/>
    </location>
</feature>
<accession>A0AAD4NF03</accession>
<organism evidence="9 10">
    <name type="scientific">Ditylenchus destructor</name>
    <dbReference type="NCBI Taxonomy" id="166010"/>
    <lineage>
        <taxon>Eukaryota</taxon>
        <taxon>Metazoa</taxon>
        <taxon>Ecdysozoa</taxon>
        <taxon>Nematoda</taxon>
        <taxon>Chromadorea</taxon>
        <taxon>Rhabditida</taxon>
        <taxon>Tylenchina</taxon>
        <taxon>Tylenchomorpha</taxon>
        <taxon>Sphaerularioidea</taxon>
        <taxon>Anguinidae</taxon>
        <taxon>Anguininae</taxon>
        <taxon>Ditylenchus</taxon>
    </lineage>
</organism>
<comment type="similarity">
    <text evidence="3">Belongs to the BRX1 family.</text>
</comment>
<dbReference type="EMBL" id="JAKKPZ010000001">
    <property type="protein sequence ID" value="KAI1728967.1"/>
    <property type="molecule type" value="Genomic_DNA"/>
</dbReference>
<dbReference type="SMART" id="SM00879">
    <property type="entry name" value="Brix"/>
    <property type="match status" value="1"/>
</dbReference>
<evidence type="ECO:0000256" key="1">
    <source>
        <dbReference type="ARBA" id="ARBA00003439"/>
    </source>
</evidence>
<dbReference type="GO" id="GO:0000027">
    <property type="term" value="P:ribosomal large subunit assembly"/>
    <property type="evidence" value="ECO:0007669"/>
    <property type="project" value="TreeGrafter"/>
</dbReference>
<dbReference type="GO" id="GO:0019843">
    <property type="term" value="F:rRNA binding"/>
    <property type="evidence" value="ECO:0007669"/>
    <property type="project" value="InterPro"/>
</dbReference>
<feature type="region of interest" description="Disordered" evidence="7">
    <location>
        <begin position="288"/>
        <end position="311"/>
    </location>
</feature>
<keyword evidence="5" id="KW-0690">Ribosome biogenesis</keyword>
<dbReference type="SUPFAM" id="SSF52954">
    <property type="entry name" value="Class II aaRS ABD-related"/>
    <property type="match status" value="1"/>
</dbReference>
<dbReference type="PANTHER" id="PTHR13634:SF0">
    <property type="entry name" value="RIBOSOME BIOGENESIS PROTEIN BRX1 HOMOLOG"/>
    <property type="match status" value="1"/>
</dbReference>
<reference evidence="9" key="1">
    <citation type="submission" date="2022-01" db="EMBL/GenBank/DDBJ databases">
        <title>Genome Sequence Resource for Two Populations of Ditylenchus destructor, the Migratory Endoparasitic Phytonematode.</title>
        <authorList>
            <person name="Zhang H."/>
            <person name="Lin R."/>
            <person name="Xie B."/>
        </authorList>
    </citation>
    <scope>NUCLEOTIDE SEQUENCE</scope>
    <source>
        <strain evidence="9">BazhouSP</strain>
    </source>
</reference>
<evidence type="ECO:0000313" key="9">
    <source>
        <dbReference type="EMBL" id="KAI1728967.1"/>
    </source>
</evidence>
<evidence type="ECO:0000256" key="4">
    <source>
        <dbReference type="ARBA" id="ARBA00020522"/>
    </source>
</evidence>
<name>A0AAD4NF03_9BILA</name>
<dbReference type="PANTHER" id="PTHR13634">
    <property type="entry name" value="RIBOSOME BIOGENESIS PROTEIN BRIX"/>
    <property type="match status" value="1"/>
</dbReference>
<proteinExistence type="inferred from homology"/>
<evidence type="ECO:0000256" key="6">
    <source>
        <dbReference type="ARBA" id="ARBA00023242"/>
    </source>
</evidence>
<evidence type="ECO:0000256" key="3">
    <source>
        <dbReference type="ARBA" id="ARBA00006369"/>
    </source>
</evidence>
<evidence type="ECO:0000256" key="2">
    <source>
        <dbReference type="ARBA" id="ARBA00004604"/>
    </source>
</evidence>
<evidence type="ECO:0000259" key="8">
    <source>
        <dbReference type="PROSITE" id="PS50833"/>
    </source>
</evidence>
<dbReference type="Pfam" id="PF04427">
    <property type="entry name" value="Brix"/>
    <property type="match status" value="1"/>
</dbReference>
<evidence type="ECO:0000256" key="7">
    <source>
        <dbReference type="SAM" id="MobiDB-lite"/>
    </source>
</evidence>
<sequence>MKGSADASEWTDRERVLLLCSRGCMARTRHIMNDFKQLMPHVRSEAKFEKGNGLENLNEISELANCAKCIYLENRKCRDVYMWISRIDGGPSAKFLVHNMHTMNELSLAGNCLKGSRPILSFDSQFDSQPHFKVIKELLSSVFKTPNKHPKSQPFIDHVLNFSITNDGNIWFRNYQIVDNTLQLEEIGPRMVLEVIRIFDGSFHGSVLYDNPDYKPPNSIRRELKLQKATEFSQKQEQKESAKIKDAMVKNTIAGAKELDPVGELFDTNSKAAKDSVGVVLDRMIVKKKRRKSKGGNKNDAKSKKPRTENV</sequence>
<dbReference type="InterPro" id="IPR026532">
    <property type="entry name" value="BRX1"/>
</dbReference>